<evidence type="ECO:0000259" key="2">
    <source>
        <dbReference type="Pfam" id="PF00933"/>
    </source>
</evidence>
<evidence type="ECO:0000313" key="4">
    <source>
        <dbReference type="Proteomes" id="UP001177003"/>
    </source>
</evidence>
<dbReference type="InterPro" id="IPR044993">
    <property type="entry name" value="BXL"/>
</dbReference>
<name>A0AA36E4V5_LACSI</name>
<evidence type="ECO:0000313" key="3">
    <source>
        <dbReference type="EMBL" id="CAI9282192.1"/>
    </source>
</evidence>
<dbReference type="Proteomes" id="UP001177003">
    <property type="component" value="Chromosome 4"/>
</dbReference>
<dbReference type="InterPro" id="IPR017853">
    <property type="entry name" value="GH"/>
</dbReference>
<dbReference type="SUPFAM" id="SSF51445">
    <property type="entry name" value="(Trans)glycosidases"/>
    <property type="match status" value="1"/>
</dbReference>
<sequence length="180" mass="19513">MIEDPKDDYVILKEPEGLGGGNVRGGGSCCSLPSSSSSSRSCSSVGGGFWFSLFGLMHQSGMSQSLHDTHLSGRSGGRILKLWSCISLWEKIMYPFILECVMQGKVASVTCSYNQVNGIPTCANPRLLYDTIRGAWGLNGYIVSDCDSVGVFFDNQHYTVTPEEAAADAIKASKYFSFHK</sequence>
<evidence type="ECO:0000256" key="1">
    <source>
        <dbReference type="ARBA" id="ARBA00022801"/>
    </source>
</evidence>
<keyword evidence="1" id="KW-0378">Hydrolase</keyword>
<dbReference type="PANTHER" id="PTHR42721">
    <property type="entry name" value="SUGAR HYDROLASE-RELATED"/>
    <property type="match status" value="1"/>
</dbReference>
<organism evidence="3 4">
    <name type="scientific">Lactuca saligna</name>
    <name type="common">Willowleaf lettuce</name>
    <dbReference type="NCBI Taxonomy" id="75948"/>
    <lineage>
        <taxon>Eukaryota</taxon>
        <taxon>Viridiplantae</taxon>
        <taxon>Streptophyta</taxon>
        <taxon>Embryophyta</taxon>
        <taxon>Tracheophyta</taxon>
        <taxon>Spermatophyta</taxon>
        <taxon>Magnoliopsida</taxon>
        <taxon>eudicotyledons</taxon>
        <taxon>Gunneridae</taxon>
        <taxon>Pentapetalae</taxon>
        <taxon>asterids</taxon>
        <taxon>campanulids</taxon>
        <taxon>Asterales</taxon>
        <taxon>Asteraceae</taxon>
        <taxon>Cichorioideae</taxon>
        <taxon>Cichorieae</taxon>
        <taxon>Lactucinae</taxon>
        <taxon>Lactuca</taxon>
    </lineage>
</organism>
<dbReference type="Pfam" id="PF00933">
    <property type="entry name" value="Glyco_hydro_3"/>
    <property type="match status" value="1"/>
</dbReference>
<dbReference type="PANTHER" id="PTHR42721:SF45">
    <property type="entry name" value="BETA-D-XYLOSIDASE 2-RELATED"/>
    <property type="match status" value="1"/>
</dbReference>
<dbReference type="AlphaFoldDB" id="A0AA36E4V5"/>
<keyword evidence="4" id="KW-1185">Reference proteome</keyword>
<dbReference type="GO" id="GO:0046556">
    <property type="term" value="F:alpha-L-arabinofuranosidase activity"/>
    <property type="evidence" value="ECO:0007669"/>
    <property type="project" value="TreeGrafter"/>
</dbReference>
<proteinExistence type="predicted"/>
<dbReference type="EMBL" id="OX465080">
    <property type="protein sequence ID" value="CAI9282192.1"/>
    <property type="molecule type" value="Genomic_DNA"/>
</dbReference>
<dbReference type="Gene3D" id="3.20.20.300">
    <property type="entry name" value="Glycoside hydrolase, family 3, N-terminal domain"/>
    <property type="match status" value="1"/>
</dbReference>
<dbReference type="InterPro" id="IPR001764">
    <property type="entry name" value="Glyco_hydro_3_N"/>
</dbReference>
<dbReference type="GO" id="GO:0045493">
    <property type="term" value="P:xylan catabolic process"/>
    <property type="evidence" value="ECO:0007669"/>
    <property type="project" value="InterPro"/>
</dbReference>
<dbReference type="InterPro" id="IPR036962">
    <property type="entry name" value="Glyco_hydro_3_N_sf"/>
</dbReference>
<accession>A0AA36E4V5</accession>
<dbReference type="GO" id="GO:0009044">
    <property type="term" value="F:xylan 1,4-beta-xylosidase activity"/>
    <property type="evidence" value="ECO:0007669"/>
    <property type="project" value="InterPro"/>
</dbReference>
<reference evidence="3" key="1">
    <citation type="submission" date="2023-04" db="EMBL/GenBank/DDBJ databases">
        <authorList>
            <person name="Vijverberg K."/>
            <person name="Xiong W."/>
            <person name="Schranz E."/>
        </authorList>
    </citation>
    <scope>NUCLEOTIDE SEQUENCE</scope>
</reference>
<gene>
    <name evidence="3" type="ORF">LSALG_LOCUS21842</name>
</gene>
<dbReference type="GO" id="GO:0031222">
    <property type="term" value="P:arabinan catabolic process"/>
    <property type="evidence" value="ECO:0007669"/>
    <property type="project" value="TreeGrafter"/>
</dbReference>
<feature type="domain" description="Glycoside hydrolase family 3 N-terminal" evidence="2">
    <location>
        <begin position="89"/>
        <end position="172"/>
    </location>
</feature>
<protein>
    <recommendedName>
        <fullName evidence="2">Glycoside hydrolase family 3 N-terminal domain-containing protein</fullName>
    </recommendedName>
</protein>